<feature type="compositionally biased region" description="Basic and acidic residues" evidence="1">
    <location>
        <begin position="93"/>
        <end position="110"/>
    </location>
</feature>
<evidence type="ECO:0000313" key="3">
    <source>
        <dbReference type="Proteomes" id="UP001309876"/>
    </source>
</evidence>
<evidence type="ECO:0000256" key="1">
    <source>
        <dbReference type="SAM" id="MobiDB-lite"/>
    </source>
</evidence>
<dbReference type="Proteomes" id="UP001309876">
    <property type="component" value="Unassembled WGS sequence"/>
</dbReference>
<feature type="region of interest" description="Disordered" evidence="1">
    <location>
        <begin position="1"/>
        <end position="148"/>
    </location>
</feature>
<sequence>MSNPWPFQDRRGMFQAGKMVHEPSSPPARRSSGSGGVTEAIRRGSTSSNSGLDKTTSNTSTNSASSPPPTTQGQRRKSSTSGGLFGNLTNMKRGADNRGEDYHERRESHGDSQAGGAFSGWYNKTFRGVQQPQSASTSDAPEKRGVME</sequence>
<feature type="compositionally biased region" description="Polar residues" evidence="1">
    <location>
        <begin position="128"/>
        <end position="139"/>
    </location>
</feature>
<dbReference type="EMBL" id="JAVRRJ010000001">
    <property type="protein sequence ID" value="KAK5091043.1"/>
    <property type="molecule type" value="Genomic_DNA"/>
</dbReference>
<organism evidence="2 3">
    <name type="scientific">Lithohypha guttulata</name>
    <dbReference type="NCBI Taxonomy" id="1690604"/>
    <lineage>
        <taxon>Eukaryota</taxon>
        <taxon>Fungi</taxon>
        <taxon>Dikarya</taxon>
        <taxon>Ascomycota</taxon>
        <taxon>Pezizomycotina</taxon>
        <taxon>Eurotiomycetes</taxon>
        <taxon>Chaetothyriomycetidae</taxon>
        <taxon>Chaetothyriales</taxon>
        <taxon>Trichomeriaceae</taxon>
        <taxon>Lithohypha</taxon>
    </lineage>
</organism>
<keyword evidence="3" id="KW-1185">Reference proteome</keyword>
<gene>
    <name evidence="2" type="ORF">LTR05_001223</name>
</gene>
<accession>A0AAN7T6A9</accession>
<comment type="caution">
    <text evidence="2">The sequence shown here is derived from an EMBL/GenBank/DDBJ whole genome shotgun (WGS) entry which is preliminary data.</text>
</comment>
<reference evidence="2 3" key="1">
    <citation type="submission" date="2023-08" db="EMBL/GenBank/DDBJ databases">
        <title>Black Yeasts Isolated from many extreme environments.</title>
        <authorList>
            <person name="Coleine C."/>
            <person name="Stajich J.E."/>
            <person name="Selbmann L."/>
        </authorList>
    </citation>
    <scope>NUCLEOTIDE SEQUENCE [LARGE SCALE GENOMIC DNA]</scope>
    <source>
        <strain evidence="2 3">CCFEE 5910</strain>
    </source>
</reference>
<name>A0AAN7T6A9_9EURO</name>
<feature type="compositionally biased region" description="Low complexity" evidence="1">
    <location>
        <begin position="55"/>
        <end position="65"/>
    </location>
</feature>
<proteinExistence type="predicted"/>
<feature type="compositionally biased region" description="Polar residues" evidence="1">
    <location>
        <begin position="44"/>
        <end position="54"/>
    </location>
</feature>
<protein>
    <submittedName>
        <fullName evidence="2">Uncharacterized protein</fullName>
    </submittedName>
</protein>
<dbReference type="AlphaFoldDB" id="A0AAN7T6A9"/>
<evidence type="ECO:0000313" key="2">
    <source>
        <dbReference type="EMBL" id="KAK5091043.1"/>
    </source>
</evidence>
<feature type="compositionally biased region" description="Polar residues" evidence="1">
    <location>
        <begin position="79"/>
        <end position="90"/>
    </location>
</feature>